<organism evidence="2 4">
    <name type="scientific">Lyngbya aestuarii BL J</name>
    <dbReference type="NCBI Taxonomy" id="1348334"/>
    <lineage>
        <taxon>Bacteria</taxon>
        <taxon>Bacillati</taxon>
        <taxon>Cyanobacteriota</taxon>
        <taxon>Cyanophyceae</taxon>
        <taxon>Oscillatoriophycideae</taxon>
        <taxon>Oscillatoriales</taxon>
        <taxon>Microcoleaceae</taxon>
        <taxon>Lyngbya</taxon>
    </lineage>
</organism>
<keyword evidence="4" id="KW-1185">Reference proteome</keyword>
<evidence type="ECO:0000313" key="4">
    <source>
        <dbReference type="Proteomes" id="UP000017127"/>
    </source>
</evidence>
<protein>
    <submittedName>
        <fullName evidence="2">Uncharacterized protein</fullName>
    </submittedName>
</protein>
<comment type="caution">
    <text evidence="2">The sequence shown here is derived from an EMBL/GenBank/DDBJ whole genome shotgun (WGS) entry which is preliminary data.</text>
</comment>
<dbReference type="EMBL" id="AUZM01000040">
    <property type="protein sequence ID" value="ERT06193.1"/>
    <property type="molecule type" value="Genomic_DNA"/>
</dbReference>
<name>U7QE82_9CYAN</name>
<dbReference type="AlphaFoldDB" id="U7QE82"/>
<dbReference type="EMBL" id="AUZM01000178">
    <property type="protein sequence ID" value="ERT03856.1"/>
    <property type="molecule type" value="Genomic_DNA"/>
</dbReference>
<gene>
    <name evidence="3" type="ORF">M595_2760</name>
    <name evidence="2" type="ORF">M595_3855</name>
    <name evidence="1" type="ORF">M595_6203</name>
</gene>
<proteinExistence type="predicted"/>
<evidence type="ECO:0000313" key="2">
    <source>
        <dbReference type="EMBL" id="ERT06193.1"/>
    </source>
</evidence>
<reference evidence="2 4" key="1">
    <citation type="journal article" date="2013" name="Front. Microbiol.">
        <title>Comparative genomic analyses of the cyanobacterium, Lyngbya aestuarii BL J, a powerful hydrogen producer.</title>
        <authorList>
            <person name="Kothari A."/>
            <person name="Vaughn M."/>
            <person name="Garcia-Pichel F."/>
        </authorList>
    </citation>
    <scope>NUCLEOTIDE SEQUENCE [LARGE SCALE GENOMIC DNA]</scope>
    <source>
        <strain evidence="2 4">BL J</strain>
    </source>
</reference>
<dbReference type="RefSeq" id="WP_023066587.1">
    <property type="nucleotide sequence ID" value="NZ_AUZM01000024.1"/>
</dbReference>
<sequence length="58" mass="6613">MNEQQLVDQLLTQPSDFLSEFFFSIVEETVSQDPLVQAVQQLDLNAQIRIISAINNSF</sequence>
<dbReference type="Proteomes" id="UP000017127">
    <property type="component" value="Unassembled WGS sequence"/>
</dbReference>
<evidence type="ECO:0000313" key="1">
    <source>
        <dbReference type="EMBL" id="ERT03856.1"/>
    </source>
</evidence>
<accession>U7QE82</accession>
<evidence type="ECO:0000313" key="3">
    <source>
        <dbReference type="EMBL" id="ERT07254.1"/>
    </source>
</evidence>
<dbReference type="EMBL" id="AUZM01000024">
    <property type="protein sequence ID" value="ERT07254.1"/>
    <property type="molecule type" value="Genomic_DNA"/>
</dbReference>